<sequence>MTGARNVLGGDLQTCCTSPMTGFYRDGKCNTGAGDVGAHIVCAQVTEEFLTFSKARGNDLSTPVPAFNFPGLKPGDRWCLCALRWKEALDAGVAPPVILSSTHASAVEYVSLNELKANALDPV</sequence>
<keyword evidence="2" id="KW-1185">Reference proteome</keyword>
<name>A0ABV4XXQ2_9CYAN</name>
<dbReference type="Proteomes" id="UP001576784">
    <property type="component" value="Unassembled WGS sequence"/>
</dbReference>
<evidence type="ECO:0000313" key="1">
    <source>
        <dbReference type="EMBL" id="MFB2896483.1"/>
    </source>
</evidence>
<protein>
    <submittedName>
        <fullName evidence="1">DUF2237 family protein</fullName>
    </submittedName>
</protein>
<accession>A0ABV4XXQ2</accession>
<evidence type="ECO:0000313" key="2">
    <source>
        <dbReference type="Proteomes" id="UP001576784"/>
    </source>
</evidence>
<organism evidence="1 2">
    <name type="scientific">Floridaenema flaviceps BLCC-F50</name>
    <dbReference type="NCBI Taxonomy" id="3153642"/>
    <lineage>
        <taxon>Bacteria</taxon>
        <taxon>Bacillati</taxon>
        <taxon>Cyanobacteriota</taxon>
        <taxon>Cyanophyceae</taxon>
        <taxon>Oscillatoriophycideae</taxon>
        <taxon>Aerosakkonematales</taxon>
        <taxon>Aerosakkonemataceae</taxon>
        <taxon>Floridanema</taxon>
        <taxon>Floridanema flaviceps</taxon>
    </lineage>
</organism>
<dbReference type="EMBL" id="JBHFNR010000202">
    <property type="protein sequence ID" value="MFB2896483.1"/>
    <property type="molecule type" value="Genomic_DNA"/>
</dbReference>
<dbReference type="Pfam" id="PF09996">
    <property type="entry name" value="DUF2237"/>
    <property type="match status" value="1"/>
</dbReference>
<dbReference type="PANTHER" id="PTHR37466:SF1">
    <property type="entry name" value="SLR1628 PROTEIN"/>
    <property type="match status" value="1"/>
</dbReference>
<gene>
    <name evidence="1" type="ORF">ACE1CI_26525</name>
</gene>
<dbReference type="InterPro" id="IPR018714">
    <property type="entry name" value="DUF2237"/>
</dbReference>
<proteinExistence type="predicted"/>
<comment type="caution">
    <text evidence="1">The sequence shown here is derived from an EMBL/GenBank/DDBJ whole genome shotgun (WGS) entry which is preliminary data.</text>
</comment>
<dbReference type="RefSeq" id="WP_413266111.1">
    <property type="nucleotide sequence ID" value="NZ_JBHFNR010000202.1"/>
</dbReference>
<dbReference type="Gene3D" id="3.30.56.110">
    <property type="entry name" value="Protein of unknown function DUF2237"/>
    <property type="match status" value="1"/>
</dbReference>
<reference evidence="1 2" key="1">
    <citation type="submission" date="2024-09" db="EMBL/GenBank/DDBJ databases">
        <title>Floridaenema gen nov. (Aerosakkonemataceae, Aerosakkonematales ord. nov., Cyanobacteria) from benthic tropical and subtropical fresh waters, with the description of four new species.</title>
        <authorList>
            <person name="Moretto J.A."/>
            <person name="Berthold D.E."/>
            <person name="Lefler F.W."/>
            <person name="Huang I.-S."/>
            <person name="Laughinghouse H. IV."/>
        </authorList>
    </citation>
    <scope>NUCLEOTIDE SEQUENCE [LARGE SCALE GENOMIC DNA]</scope>
    <source>
        <strain evidence="1 2">BLCC-F50</strain>
    </source>
</reference>
<dbReference type="PANTHER" id="PTHR37466">
    <property type="entry name" value="SLR1628 PROTEIN"/>
    <property type="match status" value="1"/>
</dbReference>